<evidence type="ECO:0000313" key="2">
    <source>
        <dbReference type="EMBL" id="CAL6077376.1"/>
    </source>
</evidence>
<keyword evidence="3" id="KW-1185">Reference proteome</keyword>
<accession>A0AA86PVM3</accession>
<protein>
    <submittedName>
        <fullName evidence="2">Hypothetical_protein</fullName>
    </submittedName>
</protein>
<dbReference type="EMBL" id="CAXDID020000326">
    <property type="protein sequence ID" value="CAL6077376.1"/>
    <property type="molecule type" value="Genomic_DNA"/>
</dbReference>
<dbReference type="Proteomes" id="UP001642409">
    <property type="component" value="Unassembled WGS sequence"/>
</dbReference>
<gene>
    <name evidence="1" type="ORF">HINF_LOCUS34461</name>
    <name evidence="2" type="ORF">HINF_LOCUS58261</name>
</gene>
<dbReference type="EMBL" id="CATOUU010000765">
    <property type="protein sequence ID" value="CAI9946816.1"/>
    <property type="molecule type" value="Genomic_DNA"/>
</dbReference>
<name>A0AA86PVM3_9EUKA</name>
<dbReference type="AlphaFoldDB" id="A0AA86PVM3"/>
<comment type="caution">
    <text evidence="1">The sequence shown here is derived from an EMBL/GenBank/DDBJ whole genome shotgun (WGS) entry which is preliminary data.</text>
</comment>
<sequence length="382" mass="44216">MNRRTVFLSQRKSNYVPPQQTDSQIKEIVLPSSTYEIDEYVKVVNGLEITDEISQQNQNLVIQCLLRNPDRQEIYKIFLTVNKRQNMTFYEKVFELLQQTKRYDCLNFYFNQVAIINDPLNTAKLLPSLVQCIQEEEDSNMLRSLYYYGFNVVSHATITIDLSPLIDSLKLPNPDQYTPNLCIQMKEIMQTAVTLNQSYATYIQQNGNFYPLLNGFYYLVQQNSEDVLIKEVLFQIMNLFEQISIFSTVDNLQRATNVGMLNQCFNQYKSNANIPTGIAYYAVQVAIKTNLLAPFYYELMVSNMNSKSSVKAESGLLMFFELMSHFGIENVISIKQLKYVVEALVSVYNRGLYTDLVRQVYDQCVVFSSQAEVFANSAFEQQ</sequence>
<organism evidence="1">
    <name type="scientific">Hexamita inflata</name>
    <dbReference type="NCBI Taxonomy" id="28002"/>
    <lineage>
        <taxon>Eukaryota</taxon>
        <taxon>Metamonada</taxon>
        <taxon>Diplomonadida</taxon>
        <taxon>Hexamitidae</taxon>
        <taxon>Hexamitinae</taxon>
        <taxon>Hexamita</taxon>
    </lineage>
</organism>
<evidence type="ECO:0000313" key="3">
    <source>
        <dbReference type="Proteomes" id="UP001642409"/>
    </source>
</evidence>
<reference evidence="1" key="1">
    <citation type="submission" date="2023-06" db="EMBL/GenBank/DDBJ databases">
        <authorList>
            <person name="Kurt Z."/>
        </authorList>
    </citation>
    <scope>NUCLEOTIDE SEQUENCE</scope>
</reference>
<reference evidence="2 3" key="2">
    <citation type="submission" date="2024-07" db="EMBL/GenBank/DDBJ databases">
        <authorList>
            <person name="Akdeniz Z."/>
        </authorList>
    </citation>
    <scope>NUCLEOTIDE SEQUENCE [LARGE SCALE GENOMIC DNA]</scope>
</reference>
<evidence type="ECO:0000313" key="1">
    <source>
        <dbReference type="EMBL" id="CAI9946816.1"/>
    </source>
</evidence>
<proteinExistence type="predicted"/>